<keyword evidence="2" id="KW-1003">Cell membrane</keyword>
<evidence type="ECO:0000256" key="3">
    <source>
        <dbReference type="ARBA" id="ARBA00022692"/>
    </source>
</evidence>
<comment type="subcellular location">
    <subcellularLocation>
        <location evidence="1">Cell membrane</location>
        <topology evidence="1">Multi-pass membrane protein</topology>
    </subcellularLocation>
</comment>
<feature type="transmembrane region" description="Helical" evidence="6">
    <location>
        <begin position="227"/>
        <end position="252"/>
    </location>
</feature>
<dbReference type="Proteomes" id="UP001596328">
    <property type="component" value="Unassembled WGS sequence"/>
</dbReference>
<evidence type="ECO:0000313" key="7">
    <source>
        <dbReference type="EMBL" id="MFC6726112.1"/>
    </source>
</evidence>
<dbReference type="PIRSF" id="PIRSF035875">
    <property type="entry name" value="RNase_BN"/>
    <property type="match status" value="1"/>
</dbReference>
<accession>A0ABD5S510</accession>
<sequence length="291" mass="30920">MNRRTERALEVGRAVLHEARVEKVTFLAGSIAYHAFVSLLPLFVLVLTVVSTVGDEALRAQFLDVVAAMVTPEAGELLLQELSGTDPGLTAVGGVLLVWGTLRIFRGLDTAFSDVYETEAENTFADQLSDGVVVLVTFAFAIVVASALLSVLPSGGGVLGWLLRRVAVVAGLTLTFLPMFYIFPDTDVSVVEVLPGTALAAVGLTAFEALFRFYVATRDPESSAIAGILVLLTWLYVSGLVLLLGVVVNAVLSNRSADVNIEPVIGDHRPTSEPDRADRAVLVAGLAELDR</sequence>
<name>A0ABD5S510_9EURY</name>
<dbReference type="AlphaFoldDB" id="A0ABD5S510"/>
<dbReference type="InterPro" id="IPR017039">
    <property type="entry name" value="Virul_fac_BrkB"/>
</dbReference>
<keyword evidence="5 6" id="KW-0472">Membrane</keyword>
<dbReference type="NCBIfam" id="TIGR00765">
    <property type="entry name" value="yihY_not_rbn"/>
    <property type="match status" value="1"/>
</dbReference>
<feature type="transmembrane region" description="Helical" evidence="6">
    <location>
        <begin position="26"/>
        <end position="50"/>
    </location>
</feature>
<keyword evidence="8" id="KW-1185">Reference proteome</keyword>
<gene>
    <name evidence="7" type="ORF">ACFQE1_17420</name>
</gene>
<dbReference type="PANTHER" id="PTHR30213">
    <property type="entry name" value="INNER MEMBRANE PROTEIN YHJD"/>
    <property type="match status" value="1"/>
</dbReference>
<evidence type="ECO:0000256" key="6">
    <source>
        <dbReference type="SAM" id="Phobius"/>
    </source>
</evidence>
<evidence type="ECO:0000313" key="8">
    <source>
        <dbReference type="Proteomes" id="UP001596328"/>
    </source>
</evidence>
<dbReference type="GO" id="GO:0005886">
    <property type="term" value="C:plasma membrane"/>
    <property type="evidence" value="ECO:0007669"/>
    <property type="project" value="UniProtKB-SubCell"/>
</dbReference>
<feature type="transmembrane region" description="Helical" evidence="6">
    <location>
        <begin position="132"/>
        <end position="154"/>
    </location>
</feature>
<reference evidence="7 8" key="1">
    <citation type="journal article" date="2019" name="Int. J. Syst. Evol. Microbiol.">
        <title>The Global Catalogue of Microorganisms (GCM) 10K type strain sequencing project: providing services to taxonomists for standard genome sequencing and annotation.</title>
        <authorList>
            <consortium name="The Broad Institute Genomics Platform"/>
            <consortium name="The Broad Institute Genome Sequencing Center for Infectious Disease"/>
            <person name="Wu L."/>
            <person name="Ma J."/>
        </authorList>
    </citation>
    <scope>NUCLEOTIDE SEQUENCE [LARGE SCALE GENOMIC DNA]</scope>
    <source>
        <strain evidence="7 8">NBRC 111368</strain>
    </source>
</reference>
<comment type="caution">
    <text evidence="7">The sequence shown here is derived from an EMBL/GenBank/DDBJ whole genome shotgun (WGS) entry which is preliminary data.</text>
</comment>
<feature type="transmembrane region" description="Helical" evidence="6">
    <location>
        <begin position="166"/>
        <end position="184"/>
    </location>
</feature>
<evidence type="ECO:0000256" key="4">
    <source>
        <dbReference type="ARBA" id="ARBA00022989"/>
    </source>
</evidence>
<evidence type="ECO:0000256" key="2">
    <source>
        <dbReference type="ARBA" id="ARBA00022475"/>
    </source>
</evidence>
<dbReference type="PANTHER" id="PTHR30213:SF0">
    <property type="entry name" value="UPF0761 MEMBRANE PROTEIN YIHY"/>
    <property type="match status" value="1"/>
</dbReference>
<feature type="transmembrane region" description="Helical" evidence="6">
    <location>
        <begin position="196"/>
        <end position="215"/>
    </location>
</feature>
<dbReference type="Pfam" id="PF03631">
    <property type="entry name" value="Virul_fac_BrkB"/>
    <property type="match status" value="1"/>
</dbReference>
<proteinExistence type="predicted"/>
<evidence type="ECO:0000256" key="1">
    <source>
        <dbReference type="ARBA" id="ARBA00004651"/>
    </source>
</evidence>
<organism evidence="7 8">
    <name type="scientific">Halobium palmae</name>
    <dbReference type="NCBI Taxonomy" id="1776492"/>
    <lineage>
        <taxon>Archaea</taxon>
        <taxon>Methanobacteriati</taxon>
        <taxon>Methanobacteriota</taxon>
        <taxon>Stenosarchaea group</taxon>
        <taxon>Halobacteria</taxon>
        <taxon>Halobacteriales</taxon>
        <taxon>Haloferacaceae</taxon>
        <taxon>Halobium</taxon>
    </lineage>
</organism>
<feature type="non-terminal residue" evidence="7">
    <location>
        <position position="291"/>
    </location>
</feature>
<protein>
    <submittedName>
        <fullName evidence="7">YihY/virulence factor BrkB family protein</fullName>
    </submittedName>
</protein>
<keyword evidence="3 6" id="KW-0812">Transmembrane</keyword>
<dbReference type="EMBL" id="JBHSWU010000895">
    <property type="protein sequence ID" value="MFC6726112.1"/>
    <property type="molecule type" value="Genomic_DNA"/>
</dbReference>
<keyword evidence="4 6" id="KW-1133">Transmembrane helix</keyword>
<evidence type="ECO:0000256" key="5">
    <source>
        <dbReference type="ARBA" id="ARBA00023136"/>
    </source>
</evidence>